<reference evidence="2 3" key="1">
    <citation type="submission" date="2019-08" db="EMBL/GenBank/DDBJ databases">
        <title>Draft genome sequences of two oriental melons (Cucumis melo L. var makuwa).</title>
        <authorList>
            <person name="Kwon S.-Y."/>
        </authorList>
    </citation>
    <scope>NUCLEOTIDE SEQUENCE [LARGE SCALE GENOMIC DNA]</scope>
    <source>
        <strain evidence="3">cv. Chang Bougi</strain>
        <tissue evidence="2">Leaf</tissue>
    </source>
</reference>
<evidence type="ECO:0000313" key="3">
    <source>
        <dbReference type="Proteomes" id="UP000321947"/>
    </source>
</evidence>
<dbReference type="InterPro" id="IPR004274">
    <property type="entry name" value="FCP1_dom"/>
</dbReference>
<proteinExistence type="predicted"/>
<dbReference type="AlphaFoldDB" id="A0A5D3CPX7"/>
<name>A0A5D3CPX7_CUCMM</name>
<dbReference type="SUPFAM" id="SSF56784">
    <property type="entry name" value="HAD-like"/>
    <property type="match status" value="1"/>
</dbReference>
<dbReference type="PANTHER" id="PTHR12210">
    <property type="entry name" value="DULLARD PROTEIN PHOSPHATASE"/>
    <property type="match status" value="1"/>
</dbReference>
<accession>A0A5D3CPX7</accession>
<sequence>MQASDRFNINSQLEHLQAKYVGTGHADLNRFEWAVNIQRDSYASYVGHYPILAYFAVAENESIGRERYNFMQFRNVGKCYYPAAFLQKEKMIEIVIIKKCTIHFSMFRLCKVYAFPVDRYTEPNAKAIPSLTYFFLLFKFSSSNFGPFFIISTMVSKIIKRSPTHPFRRHRRKSPIKNASSAVVATINRSLYTCHRRLLKIFSKLARISTPNRHKGYKSLRKTSSSSSSSSESDIVRTLVFDNRLLPPLISPAKRTVLLDLDETLVHSKLDPPPKKFDFVVRPRIDGEILNFYVLKRPGVDQFLEALADKFEIVVFTAGLKEYASLVLNHLDKKSVISHRLYRDSCKEVDGKYVKDLSEIGRDLRRVVIVDDNPNAYVYQPENAIPIPSFVDDPADMELRKLVRFFEVCDCYDDMRDAVKQYLSREEV</sequence>
<dbReference type="FunFam" id="3.40.50.1000:FF:000093">
    <property type="entry name" value="NLI interacting factor-like phosphatase family protein"/>
    <property type="match status" value="1"/>
</dbReference>
<dbReference type="Gene3D" id="3.40.50.1000">
    <property type="entry name" value="HAD superfamily/HAD-like"/>
    <property type="match status" value="1"/>
</dbReference>
<feature type="domain" description="FCP1 homology" evidence="1">
    <location>
        <begin position="250"/>
        <end position="409"/>
    </location>
</feature>
<dbReference type="Proteomes" id="UP000321947">
    <property type="component" value="Unassembled WGS sequence"/>
</dbReference>
<dbReference type="Pfam" id="PF07189">
    <property type="entry name" value="SF3b10"/>
    <property type="match status" value="1"/>
</dbReference>
<dbReference type="InterPro" id="IPR011948">
    <property type="entry name" value="Dullard_phosphatase"/>
</dbReference>
<comment type="caution">
    <text evidence="2">The sequence shown here is derived from an EMBL/GenBank/DDBJ whole genome shotgun (WGS) entry which is preliminary data.</text>
</comment>
<dbReference type="InterPro" id="IPR009846">
    <property type="entry name" value="SF3b5/RDS3-10"/>
</dbReference>
<dbReference type="PROSITE" id="PS50969">
    <property type="entry name" value="FCP1"/>
    <property type="match status" value="1"/>
</dbReference>
<organism evidence="2 3">
    <name type="scientific">Cucumis melo var. makuwa</name>
    <name type="common">Oriental melon</name>
    <dbReference type="NCBI Taxonomy" id="1194695"/>
    <lineage>
        <taxon>Eukaryota</taxon>
        <taxon>Viridiplantae</taxon>
        <taxon>Streptophyta</taxon>
        <taxon>Embryophyta</taxon>
        <taxon>Tracheophyta</taxon>
        <taxon>Spermatophyta</taxon>
        <taxon>Magnoliopsida</taxon>
        <taxon>eudicotyledons</taxon>
        <taxon>Gunneridae</taxon>
        <taxon>Pentapetalae</taxon>
        <taxon>rosids</taxon>
        <taxon>fabids</taxon>
        <taxon>Cucurbitales</taxon>
        <taxon>Cucurbitaceae</taxon>
        <taxon>Benincaseae</taxon>
        <taxon>Cucumis</taxon>
    </lineage>
</organism>
<protein>
    <submittedName>
        <fullName evidence="2">Carboxy-terminal domain RNA polymerase II polypeptide A small phosphatase 1</fullName>
    </submittedName>
</protein>
<dbReference type="InterPro" id="IPR036412">
    <property type="entry name" value="HAD-like_sf"/>
</dbReference>
<dbReference type="SMART" id="SM00577">
    <property type="entry name" value="CPDc"/>
    <property type="match status" value="1"/>
</dbReference>
<gene>
    <name evidence="2" type="ORF">E5676_scaffold255G008430</name>
</gene>
<dbReference type="InterPro" id="IPR050365">
    <property type="entry name" value="TIM50"/>
</dbReference>
<dbReference type="GO" id="GO:0016791">
    <property type="term" value="F:phosphatase activity"/>
    <property type="evidence" value="ECO:0007669"/>
    <property type="project" value="InterPro"/>
</dbReference>
<evidence type="ECO:0000259" key="1">
    <source>
        <dbReference type="PROSITE" id="PS50969"/>
    </source>
</evidence>
<dbReference type="InterPro" id="IPR023214">
    <property type="entry name" value="HAD_sf"/>
</dbReference>
<dbReference type="EMBL" id="SSTD01010113">
    <property type="protein sequence ID" value="TYK13228.1"/>
    <property type="molecule type" value="Genomic_DNA"/>
</dbReference>
<dbReference type="CDD" id="cd07521">
    <property type="entry name" value="HAD_FCP1-like"/>
    <property type="match status" value="1"/>
</dbReference>
<dbReference type="Pfam" id="PF03031">
    <property type="entry name" value="NIF"/>
    <property type="match status" value="1"/>
</dbReference>
<evidence type="ECO:0000313" key="2">
    <source>
        <dbReference type="EMBL" id="TYK13228.1"/>
    </source>
</evidence>
<dbReference type="NCBIfam" id="TIGR02251">
    <property type="entry name" value="HIF-SF_euk"/>
    <property type="match status" value="1"/>
</dbReference>